<comment type="caution">
    <text evidence="2">The sequence shown here is derived from an EMBL/GenBank/DDBJ whole genome shotgun (WGS) entry which is preliminary data.</text>
</comment>
<evidence type="ECO:0000259" key="1">
    <source>
        <dbReference type="PROSITE" id="PS50146"/>
    </source>
</evidence>
<evidence type="ECO:0000313" key="2">
    <source>
        <dbReference type="EMBL" id="GAH82606.1"/>
    </source>
</evidence>
<dbReference type="AlphaFoldDB" id="X1IJN4"/>
<dbReference type="EMBL" id="BARU01042230">
    <property type="protein sequence ID" value="GAH82606.1"/>
    <property type="molecule type" value="Genomic_DNA"/>
</dbReference>
<dbReference type="InterPro" id="IPR016064">
    <property type="entry name" value="NAD/diacylglycerol_kinase_sf"/>
</dbReference>
<dbReference type="Gene3D" id="2.60.200.40">
    <property type="match status" value="1"/>
</dbReference>
<dbReference type="PROSITE" id="PS50146">
    <property type="entry name" value="DAGK"/>
    <property type="match status" value="1"/>
</dbReference>
<dbReference type="Pfam" id="PF00781">
    <property type="entry name" value="DAGK_cat"/>
    <property type="match status" value="1"/>
</dbReference>
<accession>X1IJN4</accession>
<reference evidence="2" key="1">
    <citation type="journal article" date="2014" name="Front. Microbiol.">
        <title>High frequency of phylogenetically diverse reductive dehalogenase-homologous genes in deep subseafloor sedimentary metagenomes.</title>
        <authorList>
            <person name="Kawai M."/>
            <person name="Futagami T."/>
            <person name="Toyoda A."/>
            <person name="Takaki Y."/>
            <person name="Nishi S."/>
            <person name="Hori S."/>
            <person name="Arai W."/>
            <person name="Tsubouchi T."/>
            <person name="Morono Y."/>
            <person name="Uchiyama I."/>
            <person name="Ito T."/>
            <person name="Fujiyama A."/>
            <person name="Inagaki F."/>
            <person name="Takami H."/>
        </authorList>
    </citation>
    <scope>NUCLEOTIDE SEQUENCE</scope>
    <source>
        <strain evidence="2">Expedition CK06-06</strain>
    </source>
</reference>
<sequence length="186" mass="20933">MPKRVSMKIKFIVKPILKKQKAKEYQEEFLKLKKELQERGEKVEEVFTATSGENNARILAQKAIEQGFDRIVLVGGDGLLNEGVNGIIEETQEKIPSDFTLGTIPTGSGNNFAKTLKIPKDIKGAFQVIKKNKTIFVDIGKVNERFFVNVVSFGFDAKVNKLANEIKEKYHFLPKEGSYLIAALKE</sequence>
<gene>
    <name evidence="2" type="ORF">S03H2_64931</name>
</gene>
<protein>
    <recommendedName>
        <fullName evidence="1">DAGKc domain-containing protein</fullName>
    </recommendedName>
</protein>
<dbReference type="GO" id="GO:0004143">
    <property type="term" value="F:ATP-dependent diacylglycerol kinase activity"/>
    <property type="evidence" value="ECO:0007669"/>
    <property type="project" value="TreeGrafter"/>
</dbReference>
<dbReference type="SUPFAM" id="SSF111331">
    <property type="entry name" value="NAD kinase/diacylglycerol kinase-like"/>
    <property type="match status" value="1"/>
</dbReference>
<dbReference type="InterPro" id="IPR017438">
    <property type="entry name" value="ATP-NAD_kinase_N"/>
</dbReference>
<name>X1IJN4_9ZZZZ</name>
<dbReference type="SMART" id="SM00046">
    <property type="entry name" value="DAGKc"/>
    <property type="match status" value="1"/>
</dbReference>
<feature type="non-terminal residue" evidence="2">
    <location>
        <position position="186"/>
    </location>
</feature>
<dbReference type="PANTHER" id="PTHR12358:SF106">
    <property type="entry name" value="LIPID KINASE YEGS"/>
    <property type="match status" value="1"/>
</dbReference>
<feature type="domain" description="DAGKc" evidence="1">
    <location>
        <begin position="4"/>
        <end position="145"/>
    </location>
</feature>
<dbReference type="GO" id="GO:0005886">
    <property type="term" value="C:plasma membrane"/>
    <property type="evidence" value="ECO:0007669"/>
    <property type="project" value="TreeGrafter"/>
</dbReference>
<dbReference type="Gene3D" id="3.40.50.10330">
    <property type="entry name" value="Probable inorganic polyphosphate/atp-NAD kinase, domain 1"/>
    <property type="match status" value="1"/>
</dbReference>
<dbReference type="InterPro" id="IPR050187">
    <property type="entry name" value="Lipid_Phosphate_FormReg"/>
</dbReference>
<dbReference type="PANTHER" id="PTHR12358">
    <property type="entry name" value="SPHINGOSINE KINASE"/>
    <property type="match status" value="1"/>
</dbReference>
<organism evidence="2">
    <name type="scientific">marine sediment metagenome</name>
    <dbReference type="NCBI Taxonomy" id="412755"/>
    <lineage>
        <taxon>unclassified sequences</taxon>
        <taxon>metagenomes</taxon>
        <taxon>ecological metagenomes</taxon>
    </lineage>
</organism>
<proteinExistence type="predicted"/>
<dbReference type="InterPro" id="IPR001206">
    <property type="entry name" value="Diacylglycerol_kinase_cat_dom"/>
</dbReference>